<dbReference type="AlphaFoldDB" id="A0A101U341"/>
<dbReference type="PANTHER" id="PTHR45527:SF1">
    <property type="entry name" value="FATTY ACID SYNTHASE"/>
    <property type="match status" value="1"/>
</dbReference>
<dbReference type="Gene3D" id="3.30.559.10">
    <property type="entry name" value="Chloramphenicol acetyltransferase-like domain"/>
    <property type="match status" value="1"/>
</dbReference>
<protein>
    <recommendedName>
        <fullName evidence="1">Condensation domain-containing protein</fullName>
    </recommendedName>
</protein>
<dbReference type="Proteomes" id="UP000053429">
    <property type="component" value="Unassembled WGS sequence"/>
</dbReference>
<keyword evidence="3" id="KW-1185">Reference proteome</keyword>
<dbReference type="PANTHER" id="PTHR45527">
    <property type="entry name" value="NONRIBOSOMAL PEPTIDE SYNTHETASE"/>
    <property type="match status" value="1"/>
</dbReference>
<name>A0A101U341_9ACTN</name>
<evidence type="ECO:0000259" key="1">
    <source>
        <dbReference type="Pfam" id="PF00668"/>
    </source>
</evidence>
<feature type="domain" description="Condensation" evidence="1">
    <location>
        <begin position="66"/>
        <end position="352"/>
    </location>
</feature>
<dbReference type="GO" id="GO:0044550">
    <property type="term" value="P:secondary metabolite biosynthetic process"/>
    <property type="evidence" value="ECO:0007669"/>
    <property type="project" value="TreeGrafter"/>
</dbReference>
<proteinExistence type="predicted"/>
<dbReference type="SUPFAM" id="SSF52777">
    <property type="entry name" value="CoA-dependent acyltransferases"/>
    <property type="match status" value="2"/>
</dbReference>
<dbReference type="STRING" id="661399.AQJ67_16780"/>
<dbReference type="Gene3D" id="3.30.559.30">
    <property type="entry name" value="Nonribosomal peptide synthetase, condensation domain"/>
    <property type="match status" value="1"/>
</dbReference>
<dbReference type="GO" id="GO:0003824">
    <property type="term" value="F:catalytic activity"/>
    <property type="evidence" value="ECO:0007669"/>
    <property type="project" value="InterPro"/>
</dbReference>
<accession>A0A101U341</accession>
<dbReference type="GO" id="GO:0031177">
    <property type="term" value="F:phosphopantetheine binding"/>
    <property type="evidence" value="ECO:0007669"/>
    <property type="project" value="TreeGrafter"/>
</dbReference>
<dbReference type="GO" id="GO:0008610">
    <property type="term" value="P:lipid biosynthetic process"/>
    <property type="evidence" value="ECO:0007669"/>
    <property type="project" value="UniProtKB-ARBA"/>
</dbReference>
<gene>
    <name evidence="2" type="ORF">AQJ67_16780</name>
</gene>
<sequence>MQMTSLPEYTPLPGELVEFQVPDTVLAAAAAAPPHPAPPSHLQENHLRRRLANDRAGHPQAPWAGVHFDLPGRLDSGAMAAALATWVRRHTTLLTWFASDGSGFRRHAVTPDTVRFVAAPLGTYDSGEAIRDYLRARLVPATDPMRWPPLTAGAVLRQSSSTVFVAIDHAHTDGLSLQYVFDELRACYTAELSGTETDLPEVGSYVDFCRLDRERTALVTASAPEVARWADFLRAGSPVSPVDLGTEPGRMYRTRSLTMDLLDATEADAFARMCKAAGAGFSAGVLAALGICGHRLGDQTTYRALTVVHTRDEPRWERAHGWFINAVPVEFPVTGRTFTDILGGARKALVRGRNLSGITPMRLMELVPELGGLLGDVTQTLPLVSYVDFRHAPGAREWGDGNAGFLLGEGRAQGLHIWVNRLCGRTYLRIQYPDTPLARNGVRHLAACIRQVMADVAATGDIDANLEHRVNKSPSR</sequence>
<dbReference type="GO" id="GO:0005737">
    <property type="term" value="C:cytoplasm"/>
    <property type="evidence" value="ECO:0007669"/>
    <property type="project" value="TreeGrafter"/>
</dbReference>
<dbReference type="Pfam" id="PF00668">
    <property type="entry name" value="Condensation"/>
    <property type="match status" value="1"/>
</dbReference>
<organism evidence="2 3">
    <name type="scientific">Streptomyces caeruleatus</name>
    <dbReference type="NCBI Taxonomy" id="661399"/>
    <lineage>
        <taxon>Bacteria</taxon>
        <taxon>Bacillati</taxon>
        <taxon>Actinomycetota</taxon>
        <taxon>Actinomycetes</taxon>
        <taxon>Kitasatosporales</taxon>
        <taxon>Streptomycetaceae</taxon>
        <taxon>Streptomyces</taxon>
    </lineage>
</organism>
<dbReference type="InterPro" id="IPR023213">
    <property type="entry name" value="CAT-like_dom_sf"/>
</dbReference>
<evidence type="ECO:0000313" key="2">
    <source>
        <dbReference type="EMBL" id="KUO03371.1"/>
    </source>
</evidence>
<dbReference type="InterPro" id="IPR001242">
    <property type="entry name" value="Condensation_dom"/>
</dbReference>
<comment type="caution">
    <text evidence="2">The sequence shown here is derived from an EMBL/GenBank/DDBJ whole genome shotgun (WGS) entry which is preliminary data.</text>
</comment>
<dbReference type="EMBL" id="LMWY01000018">
    <property type="protein sequence ID" value="KUO03371.1"/>
    <property type="molecule type" value="Genomic_DNA"/>
</dbReference>
<evidence type="ECO:0000313" key="3">
    <source>
        <dbReference type="Proteomes" id="UP000053429"/>
    </source>
</evidence>
<reference evidence="2 3" key="1">
    <citation type="submission" date="2015-10" db="EMBL/GenBank/DDBJ databases">
        <title>Draft genome sequence of Streptomyces caeruleatus NRRL B-24802, type strain for the species Streptomyces caeruleatus.</title>
        <authorList>
            <person name="Ruckert C."/>
            <person name="Winkler A."/>
            <person name="Kalinowski J."/>
            <person name="Kampfer P."/>
            <person name="Glaeser S."/>
        </authorList>
    </citation>
    <scope>NUCLEOTIDE SEQUENCE [LARGE SCALE GENOMIC DNA]</scope>
    <source>
        <strain evidence="2 3">NRRL B-24802</strain>
    </source>
</reference>
<dbReference type="GO" id="GO:0043041">
    <property type="term" value="P:amino acid activation for nonribosomal peptide biosynthetic process"/>
    <property type="evidence" value="ECO:0007669"/>
    <property type="project" value="TreeGrafter"/>
</dbReference>